<keyword evidence="1" id="KW-0732">Signal</keyword>
<protein>
    <submittedName>
        <fullName evidence="2">Uncharacterized protein</fullName>
    </submittedName>
</protein>
<sequence>MDGMSLTLAGICSLAPALQLCVHLDNHWTDSGLYIREGPGILYCCGCVPTATLAAFRQAAITCAAFLAELEVKYGFAADFDRRRRAYSQCDEGVSFYFSSISPHIPLLSPERLDHLIFLDDGAPRVLRCCDGCLVWHHEFWLYRDVGDFSHLQLQGELVLAALGDVNAFCEDLEDIDIAFPT</sequence>
<accession>A0AAD7I0S3</accession>
<feature type="signal peptide" evidence="1">
    <location>
        <begin position="1"/>
        <end position="17"/>
    </location>
</feature>
<gene>
    <name evidence="2" type="ORF">DFH07DRAFT_968359</name>
</gene>
<name>A0AAD7I0S3_9AGAR</name>
<dbReference type="EMBL" id="JARJLG010000174">
    <property type="protein sequence ID" value="KAJ7732599.1"/>
    <property type="molecule type" value="Genomic_DNA"/>
</dbReference>
<evidence type="ECO:0000313" key="2">
    <source>
        <dbReference type="EMBL" id="KAJ7732599.1"/>
    </source>
</evidence>
<proteinExistence type="predicted"/>
<dbReference type="AlphaFoldDB" id="A0AAD7I0S3"/>
<keyword evidence="3" id="KW-1185">Reference proteome</keyword>
<organism evidence="2 3">
    <name type="scientific">Mycena maculata</name>
    <dbReference type="NCBI Taxonomy" id="230809"/>
    <lineage>
        <taxon>Eukaryota</taxon>
        <taxon>Fungi</taxon>
        <taxon>Dikarya</taxon>
        <taxon>Basidiomycota</taxon>
        <taxon>Agaricomycotina</taxon>
        <taxon>Agaricomycetes</taxon>
        <taxon>Agaricomycetidae</taxon>
        <taxon>Agaricales</taxon>
        <taxon>Marasmiineae</taxon>
        <taxon>Mycenaceae</taxon>
        <taxon>Mycena</taxon>
    </lineage>
</organism>
<reference evidence="2" key="1">
    <citation type="submission" date="2023-03" db="EMBL/GenBank/DDBJ databases">
        <title>Massive genome expansion in bonnet fungi (Mycena s.s.) driven by repeated elements and novel gene families across ecological guilds.</title>
        <authorList>
            <consortium name="Lawrence Berkeley National Laboratory"/>
            <person name="Harder C.B."/>
            <person name="Miyauchi S."/>
            <person name="Viragh M."/>
            <person name="Kuo A."/>
            <person name="Thoen E."/>
            <person name="Andreopoulos B."/>
            <person name="Lu D."/>
            <person name="Skrede I."/>
            <person name="Drula E."/>
            <person name="Henrissat B."/>
            <person name="Morin E."/>
            <person name="Kohler A."/>
            <person name="Barry K."/>
            <person name="LaButti K."/>
            <person name="Morin E."/>
            <person name="Salamov A."/>
            <person name="Lipzen A."/>
            <person name="Mereny Z."/>
            <person name="Hegedus B."/>
            <person name="Baldrian P."/>
            <person name="Stursova M."/>
            <person name="Weitz H."/>
            <person name="Taylor A."/>
            <person name="Grigoriev I.V."/>
            <person name="Nagy L.G."/>
            <person name="Martin F."/>
            <person name="Kauserud H."/>
        </authorList>
    </citation>
    <scope>NUCLEOTIDE SEQUENCE</scope>
    <source>
        <strain evidence="2">CBHHK188m</strain>
    </source>
</reference>
<evidence type="ECO:0000256" key="1">
    <source>
        <dbReference type="SAM" id="SignalP"/>
    </source>
</evidence>
<dbReference type="Proteomes" id="UP001215280">
    <property type="component" value="Unassembled WGS sequence"/>
</dbReference>
<comment type="caution">
    <text evidence="2">The sequence shown here is derived from an EMBL/GenBank/DDBJ whole genome shotgun (WGS) entry which is preliminary data.</text>
</comment>
<evidence type="ECO:0000313" key="3">
    <source>
        <dbReference type="Proteomes" id="UP001215280"/>
    </source>
</evidence>
<feature type="chain" id="PRO_5042036972" evidence="1">
    <location>
        <begin position="18"/>
        <end position="182"/>
    </location>
</feature>